<dbReference type="SUPFAM" id="SSF51690">
    <property type="entry name" value="Nicotinate/Quinolinate PRTase C-terminal domain-like"/>
    <property type="match status" value="1"/>
</dbReference>
<dbReference type="Gene3D" id="3.20.140.10">
    <property type="entry name" value="nicotinate phosphoribosyltransferase"/>
    <property type="match status" value="1"/>
</dbReference>
<comment type="pathway">
    <text evidence="1 9">Cofactor biosynthesis; NAD(+) biosynthesis; nicotinate D-ribonucleotide from nicotinate: step 1/1.</text>
</comment>
<dbReference type="NCBIfam" id="NF009131">
    <property type="entry name" value="PRK12484.1"/>
    <property type="match status" value="1"/>
</dbReference>
<dbReference type="Pfam" id="PF17956">
    <property type="entry name" value="NAPRTase_C"/>
    <property type="match status" value="1"/>
</dbReference>
<dbReference type="PIRSF" id="PIRSF000484">
    <property type="entry name" value="NAPRT"/>
    <property type="match status" value="1"/>
</dbReference>
<dbReference type="PANTHER" id="PTHR11098">
    <property type="entry name" value="NICOTINATE PHOSPHORIBOSYLTRANSFERASE"/>
    <property type="match status" value="1"/>
</dbReference>
<evidence type="ECO:0000256" key="5">
    <source>
        <dbReference type="ARBA" id="ARBA00022598"/>
    </source>
</evidence>
<comment type="function">
    <text evidence="9">Catalyzes the first step in the biosynthesis of NAD from nicotinic acid, the ATP-dependent synthesis of beta-nicotinate D-ribonucleotide from nicotinate and 5-phospho-D-ribose 1-phosphate.</text>
</comment>
<evidence type="ECO:0000256" key="8">
    <source>
        <dbReference type="ARBA" id="ARBA00048668"/>
    </source>
</evidence>
<keyword evidence="14" id="KW-1185">Reference proteome</keyword>
<evidence type="ECO:0000313" key="13">
    <source>
        <dbReference type="EMBL" id="MBD2753539.1"/>
    </source>
</evidence>
<evidence type="ECO:0000259" key="12">
    <source>
        <dbReference type="Pfam" id="PF17956"/>
    </source>
</evidence>
<proteinExistence type="inferred from homology"/>
<dbReference type="Gene3D" id="3.20.20.70">
    <property type="entry name" value="Aldolase class I"/>
    <property type="match status" value="1"/>
</dbReference>
<dbReference type="NCBIfam" id="TIGR01513">
    <property type="entry name" value="NAPRTase_put"/>
    <property type="match status" value="1"/>
</dbReference>
<reference evidence="13" key="1">
    <citation type="submission" date="2020-09" db="EMBL/GenBank/DDBJ databases">
        <authorList>
            <person name="Kim M.K."/>
        </authorList>
    </citation>
    <scope>NUCLEOTIDE SEQUENCE</scope>
    <source>
        <strain evidence="13">BT704</strain>
    </source>
</reference>
<dbReference type="InterPro" id="IPR036068">
    <property type="entry name" value="Nicotinate_pribotase-like_C"/>
</dbReference>
<organism evidence="13 14">
    <name type="scientific">Spirosoma validum</name>
    <dbReference type="NCBI Taxonomy" id="2771355"/>
    <lineage>
        <taxon>Bacteria</taxon>
        <taxon>Pseudomonadati</taxon>
        <taxon>Bacteroidota</taxon>
        <taxon>Cytophagia</taxon>
        <taxon>Cytophagales</taxon>
        <taxon>Cytophagaceae</taxon>
        <taxon>Spirosoma</taxon>
    </lineage>
</organism>
<evidence type="ECO:0000313" key="14">
    <source>
        <dbReference type="Proteomes" id="UP000653797"/>
    </source>
</evidence>
<evidence type="ECO:0000256" key="3">
    <source>
        <dbReference type="ARBA" id="ARBA00013236"/>
    </source>
</evidence>
<comment type="PTM">
    <text evidence="9">Transiently phosphorylated on a His residue during the reaction cycle. Phosphorylation strongly increases the affinity for substrates and increases the rate of nicotinate D-ribonucleotide production. Dephosphorylation regenerates the low-affinity form of the enzyme, leading to product release.</text>
</comment>
<dbReference type="InterPro" id="IPR041619">
    <property type="entry name" value="NAPRTase_C"/>
</dbReference>
<dbReference type="GO" id="GO:0004516">
    <property type="term" value="F:nicotinate phosphoribosyltransferase activity"/>
    <property type="evidence" value="ECO:0007669"/>
    <property type="project" value="UniProtKB-UniRule"/>
</dbReference>
<feature type="domain" description="Nicotinate phosphoribosyltransferase C-terminal" evidence="12">
    <location>
        <begin position="388"/>
        <end position="498"/>
    </location>
</feature>
<keyword evidence="7 9" id="KW-0808">Transferase</keyword>
<dbReference type="InterPro" id="IPR013785">
    <property type="entry name" value="Aldolase_TIM"/>
</dbReference>
<keyword evidence="6 9" id="KW-0662">Pyridine nucleotide biosynthesis</keyword>
<accession>A0A927B1A2</accession>
<keyword evidence="13" id="KW-0328">Glycosyltransferase</keyword>
<dbReference type="AlphaFoldDB" id="A0A927B1A2"/>
<dbReference type="SUPFAM" id="SSF54675">
    <property type="entry name" value="Nicotinate/Quinolinate PRTase N-terminal domain-like"/>
    <property type="match status" value="1"/>
</dbReference>
<dbReference type="GO" id="GO:0005829">
    <property type="term" value="C:cytosol"/>
    <property type="evidence" value="ECO:0007669"/>
    <property type="project" value="TreeGrafter"/>
</dbReference>
<keyword evidence="4" id="KW-0597">Phosphoprotein</keyword>
<keyword evidence="5 9" id="KW-0436">Ligase</keyword>
<dbReference type="InterPro" id="IPR007229">
    <property type="entry name" value="Nic_PRibTrfase-Fam"/>
</dbReference>
<comment type="similarity">
    <text evidence="2 9">Belongs to the NAPRTase family.</text>
</comment>
<dbReference type="InterPro" id="IPR040727">
    <property type="entry name" value="NAPRTase_N"/>
</dbReference>
<dbReference type="PANTHER" id="PTHR11098:SF1">
    <property type="entry name" value="NICOTINATE PHOSPHORIBOSYLTRANSFERASE"/>
    <property type="match status" value="1"/>
</dbReference>
<evidence type="ECO:0000256" key="9">
    <source>
        <dbReference type="RuleBase" id="RU365100"/>
    </source>
</evidence>
<evidence type="ECO:0000259" key="11">
    <source>
        <dbReference type="Pfam" id="PF17767"/>
    </source>
</evidence>
<protein>
    <recommendedName>
        <fullName evidence="3 9">Nicotinate phosphoribosyltransferase</fullName>
        <ecNumber evidence="3 9">6.3.4.21</ecNumber>
    </recommendedName>
</protein>
<dbReference type="FunFam" id="3.20.20.70:FF:000076">
    <property type="entry name" value="Nicotinate phosphoribosyltransferase"/>
    <property type="match status" value="1"/>
</dbReference>
<evidence type="ECO:0000256" key="7">
    <source>
        <dbReference type="ARBA" id="ARBA00022679"/>
    </source>
</evidence>
<gene>
    <name evidence="13" type="ORF">IC230_11605</name>
</gene>
<evidence type="ECO:0000256" key="2">
    <source>
        <dbReference type="ARBA" id="ARBA00010897"/>
    </source>
</evidence>
<dbReference type="EC" id="6.3.4.21" evidence="3 9"/>
<feature type="domain" description="Nicotinate/nicotinamide phosphoribosyltransferase" evidence="10">
    <location>
        <begin position="165"/>
        <end position="345"/>
    </location>
</feature>
<dbReference type="InterPro" id="IPR041525">
    <property type="entry name" value="N/Namide_PRibTrfase"/>
</dbReference>
<dbReference type="NCBIfam" id="NF006695">
    <property type="entry name" value="PRK09243.1-2"/>
    <property type="match status" value="1"/>
</dbReference>
<comment type="caution">
    <text evidence="13">The sequence shown here is derived from an EMBL/GenBank/DDBJ whole genome shotgun (WGS) entry which is preliminary data.</text>
</comment>
<dbReference type="GO" id="GO:0047280">
    <property type="term" value="F:nicotinamide phosphoribosyltransferase activity"/>
    <property type="evidence" value="ECO:0007669"/>
    <property type="project" value="UniProtKB-ARBA"/>
</dbReference>
<comment type="catalytic activity">
    <reaction evidence="8 9">
        <text>5-phospho-alpha-D-ribose 1-diphosphate + nicotinate + ATP + H2O = nicotinate beta-D-ribonucleotide + ADP + phosphate + diphosphate</text>
        <dbReference type="Rhea" id="RHEA:36163"/>
        <dbReference type="ChEBI" id="CHEBI:15377"/>
        <dbReference type="ChEBI" id="CHEBI:30616"/>
        <dbReference type="ChEBI" id="CHEBI:32544"/>
        <dbReference type="ChEBI" id="CHEBI:33019"/>
        <dbReference type="ChEBI" id="CHEBI:43474"/>
        <dbReference type="ChEBI" id="CHEBI:57502"/>
        <dbReference type="ChEBI" id="CHEBI:58017"/>
        <dbReference type="ChEBI" id="CHEBI:456216"/>
        <dbReference type="EC" id="6.3.4.21"/>
    </reaction>
</comment>
<dbReference type="EMBL" id="JACXAA010000003">
    <property type="protein sequence ID" value="MBD2753539.1"/>
    <property type="molecule type" value="Genomic_DNA"/>
</dbReference>
<dbReference type="GO" id="GO:0034355">
    <property type="term" value="P:NAD+ biosynthetic process via the salvage pathway"/>
    <property type="evidence" value="ECO:0007669"/>
    <property type="project" value="TreeGrafter"/>
</dbReference>
<dbReference type="RefSeq" id="WP_191039142.1">
    <property type="nucleotide sequence ID" value="NZ_JACXAA010000003.1"/>
</dbReference>
<dbReference type="Pfam" id="PF04095">
    <property type="entry name" value="NAPRTase"/>
    <property type="match status" value="1"/>
</dbReference>
<name>A0A927B1A2_9BACT</name>
<evidence type="ECO:0000256" key="4">
    <source>
        <dbReference type="ARBA" id="ARBA00022553"/>
    </source>
</evidence>
<evidence type="ECO:0000256" key="6">
    <source>
        <dbReference type="ARBA" id="ARBA00022642"/>
    </source>
</evidence>
<evidence type="ECO:0000259" key="10">
    <source>
        <dbReference type="Pfam" id="PF04095"/>
    </source>
</evidence>
<dbReference type="Proteomes" id="UP000653797">
    <property type="component" value="Unassembled WGS sequence"/>
</dbReference>
<dbReference type="InterPro" id="IPR006405">
    <property type="entry name" value="Nic_PRibTrfase_pncB"/>
</dbReference>
<sequence length="511" mass="57205">MTNKLYDTSLSLLTDLYQITMAYGYWKSKTAEKEAVFNLYFRKNPFNGGFTIACGLANVIGYIENFGFSKKDLRYLRSMTGNDGKPLFEEGFLEYLANLKLTCDIEAVPEGTVVFPNEPLVRVRGPILQCQLLETPLLNLINFESLIATKAARLRLVADTDTLLEFGLRRAQGVDGGMTASRAAYIGGCDATSNVLAGKLYDVPVRGTHAHSWVMSFDDEQQAFDTYASVLPNNVTLLVDTYDTLQGVRHAIETGRMLEKRGYKLAGIRLDSGDLAYLSIEARKLLDAAGFHETAIVASNDLDETIINSLKQQGAKINIWGVGTKLVTAFDQPALGGVYKLAALRNESSGAETSDHRETGHRVTDHWVYKMKLSEQAIKISTPGIQQVRRYRDERGFMADMIFDSDMNETDHHLTNKPATMIDPLDFTKRRRFDPKQAYEDLLVPVFQNGTCVYALPTVHEVRARVQTQLASLHSGVKRFVNPHTYPVGLEKNLHELKTELIMKLREGVEQ</sequence>
<dbReference type="Pfam" id="PF17767">
    <property type="entry name" value="NAPRTase_N"/>
    <property type="match status" value="1"/>
</dbReference>
<evidence type="ECO:0000256" key="1">
    <source>
        <dbReference type="ARBA" id="ARBA00004952"/>
    </source>
</evidence>
<feature type="domain" description="Nicotinate phosphoribosyltransferase N-terminal" evidence="11">
    <location>
        <begin position="12"/>
        <end position="142"/>
    </location>
</feature>
<dbReference type="CDD" id="cd01570">
    <property type="entry name" value="NAPRTase_A"/>
    <property type="match status" value="1"/>
</dbReference>